<evidence type="ECO:0000313" key="7">
    <source>
        <dbReference type="EMBL" id="KAK5164474.1"/>
    </source>
</evidence>
<dbReference type="Proteomes" id="UP001337655">
    <property type="component" value="Unassembled WGS sequence"/>
</dbReference>
<keyword evidence="2 6" id="KW-0689">Ribosomal protein</keyword>
<evidence type="ECO:0000256" key="5">
    <source>
        <dbReference type="ARBA" id="ARBA00042623"/>
    </source>
</evidence>
<dbReference type="NCBIfam" id="NF001099">
    <property type="entry name" value="PRK00132.1"/>
    <property type="match status" value="1"/>
</dbReference>
<dbReference type="AlphaFoldDB" id="A0AAV9NWX4"/>
<dbReference type="InterPro" id="IPR020568">
    <property type="entry name" value="Ribosomal_Su5_D2-typ_SF"/>
</dbReference>
<dbReference type="SUPFAM" id="SSF54211">
    <property type="entry name" value="Ribosomal protein S5 domain 2-like"/>
    <property type="match status" value="1"/>
</dbReference>
<evidence type="ECO:0000256" key="4">
    <source>
        <dbReference type="ARBA" id="ARBA00039318"/>
    </source>
</evidence>
<dbReference type="FunFam" id="3.30.230.10:FF:000001">
    <property type="entry name" value="30S ribosomal protein S9"/>
    <property type="match status" value="1"/>
</dbReference>
<protein>
    <recommendedName>
        <fullName evidence="4">Small ribosomal subunit protein uS9m</fullName>
    </recommendedName>
    <alternativeName>
        <fullName evidence="5">37S ribosomal protein S9, mitochondrial</fullName>
    </alternativeName>
</protein>
<reference evidence="7 8" key="1">
    <citation type="submission" date="2023-08" db="EMBL/GenBank/DDBJ databases">
        <title>Black Yeasts Isolated from many extreme environments.</title>
        <authorList>
            <person name="Coleine C."/>
            <person name="Stajich J.E."/>
            <person name="Selbmann L."/>
        </authorList>
    </citation>
    <scope>NUCLEOTIDE SEQUENCE [LARGE SCALE GENOMIC DNA]</scope>
    <source>
        <strain evidence="7 8">CCFEE 5935</strain>
    </source>
</reference>
<dbReference type="Pfam" id="PF00380">
    <property type="entry name" value="Ribosomal_S9"/>
    <property type="match status" value="1"/>
</dbReference>
<accession>A0AAV9NWX4</accession>
<dbReference type="GO" id="GO:0006412">
    <property type="term" value="P:translation"/>
    <property type="evidence" value="ECO:0007669"/>
    <property type="project" value="InterPro"/>
</dbReference>
<dbReference type="InterPro" id="IPR000754">
    <property type="entry name" value="Ribosomal_uS9"/>
</dbReference>
<dbReference type="Gene3D" id="3.30.230.10">
    <property type="match status" value="1"/>
</dbReference>
<dbReference type="EMBL" id="JAVRRT010000019">
    <property type="protein sequence ID" value="KAK5164474.1"/>
    <property type="molecule type" value="Genomic_DNA"/>
</dbReference>
<keyword evidence="8" id="KW-1185">Reference proteome</keyword>
<dbReference type="PANTHER" id="PTHR21569:SF1">
    <property type="entry name" value="SMALL RIBOSOMAL SUBUNIT PROTEIN US9M"/>
    <property type="match status" value="1"/>
</dbReference>
<dbReference type="PANTHER" id="PTHR21569">
    <property type="entry name" value="RIBOSOMAL PROTEIN S9"/>
    <property type="match status" value="1"/>
</dbReference>
<gene>
    <name evidence="7" type="primary">MRPS9</name>
    <name evidence="7" type="ORF">LTR77_009680</name>
</gene>
<dbReference type="InterPro" id="IPR020574">
    <property type="entry name" value="Ribosomal_uS9_CS"/>
</dbReference>
<evidence type="ECO:0000256" key="6">
    <source>
        <dbReference type="RuleBase" id="RU003815"/>
    </source>
</evidence>
<proteinExistence type="inferred from homology"/>
<evidence type="ECO:0000256" key="1">
    <source>
        <dbReference type="ARBA" id="ARBA00005251"/>
    </source>
</evidence>
<dbReference type="RefSeq" id="XP_064654722.1">
    <property type="nucleotide sequence ID" value="XM_064806906.1"/>
</dbReference>
<evidence type="ECO:0000256" key="2">
    <source>
        <dbReference type="ARBA" id="ARBA00022980"/>
    </source>
</evidence>
<comment type="similarity">
    <text evidence="1 6">Belongs to the universal ribosomal protein uS9 family.</text>
</comment>
<evidence type="ECO:0000256" key="3">
    <source>
        <dbReference type="ARBA" id="ARBA00023274"/>
    </source>
</evidence>
<sequence length="324" mass="36865">METTLLRAGFRRAIASSYNPARRRVLLLHASRRTYASPSEPSGPIQAARPINFTSDTNQFARSTTNSNKNTSQDQDYDRLLHRVRIVPASPSYFTATPRYTDDLLYLSSLYRKYQLLPRLAPGTEPRVAWKTLAEYRTETGEPVRQKGYTIMLSLLKRLNKIHTALLPVEVQRALQRYKRRIQPFFDRAKPIEIDELGRARAVGRRKACHAVVFLVEGEGECLINGRSLTEYFGRLHDRESAVWPLKATQRLDKYNVWAVAKGGGTTGQAEAITLGLAKALLAHEPDLKEALRRAGCVTRDPRRVERKKAGKLKARKMPAWVKR</sequence>
<name>A0AAV9NWX4_9PEZI</name>
<keyword evidence="3 6" id="KW-0687">Ribonucleoprotein</keyword>
<organism evidence="7 8">
    <name type="scientific">Saxophila tyrrhenica</name>
    <dbReference type="NCBI Taxonomy" id="1690608"/>
    <lineage>
        <taxon>Eukaryota</taxon>
        <taxon>Fungi</taxon>
        <taxon>Dikarya</taxon>
        <taxon>Ascomycota</taxon>
        <taxon>Pezizomycotina</taxon>
        <taxon>Dothideomycetes</taxon>
        <taxon>Dothideomycetidae</taxon>
        <taxon>Mycosphaerellales</taxon>
        <taxon>Extremaceae</taxon>
        <taxon>Saxophila</taxon>
    </lineage>
</organism>
<dbReference type="GO" id="GO:0003723">
    <property type="term" value="F:RNA binding"/>
    <property type="evidence" value="ECO:0007669"/>
    <property type="project" value="TreeGrafter"/>
</dbReference>
<dbReference type="PROSITE" id="PS00360">
    <property type="entry name" value="RIBOSOMAL_S9"/>
    <property type="match status" value="1"/>
</dbReference>
<dbReference type="GO" id="GO:0005763">
    <property type="term" value="C:mitochondrial small ribosomal subunit"/>
    <property type="evidence" value="ECO:0007669"/>
    <property type="project" value="TreeGrafter"/>
</dbReference>
<evidence type="ECO:0000313" key="8">
    <source>
        <dbReference type="Proteomes" id="UP001337655"/>
    </source>
</evidence>
<dbReference type="GeneID" id="89931010"/>
<dbReference type="InterPro" id="IPR023035">
    <property type="entry name" value="Ribosomal_uS9_bac/plastid"/>
</dbReference>
<comment type="caution">
    <text evidence="7">The sequence shown here is derived from an EMBL/GenBank/DDBJ whole genome shotgun (WGS) entry which is preliminary data.</text>
</comment>
<dbReference type="GO" id="GO:0003735">
    <property type="term" value="F:structural constituent of ribosome"/>
    <property type="evidence" value="ECO:0007669"/>
    <property type="project" value="InterPro"/>
</dbReference>
<dbReference type="InterPro" id="IPR014721">
    <property type="entry name" value="Ribsml_uS5_D2-typ_fold_subgr"/>
</dbReference>